<evidence type="ECO:0000313" key="6">
    <source>
        <dbReference type="EMBL" id="CAB4856018.1"/>
    </source>
</evidence>
<feature type="transmembrane region" description="Helical" evidence="2">
    <location>
        <begin position="120"/>
        <end position="139"/>
    </location>
</feature>
<evidence type="ECO:0000256" key="2">
    <source>
        <dbReference type="SAM" id="Phobius"/>
    </source>
</evidence>
<evidence type="ECO:0000313" key="4">
    <source>
        <dbReference type="EMBL" id="CAB4647510.1"/>
    </source>
</evidence>
<protein>
    <submittedName>
        <fullName evidence="6">Unannotated protein</fullName>
    </submittedName>
</protein>
<sequence length="697" mass="76778">MTDHTESNPGPQSTSRFTKVVRRELRSFTELFAVSGIAFSIPILNLLSKNSSVFSVYKATRLDVLAIALLAVFVLPLLAWGIEAWAGLLLPKIRRYIHAFFIGVALGIYALQFMKHALSPSPTVLIVAGVASGLAAALLRLRSQTFASFIAALAFAPALLAIWFIFFSNAYAVTKQVSFDDTKIAVSSPHRIALIALDELPIGSLLDSTGHVDKELFPSFAALEQSSTFYRNMSTVAPITQWAIPALLTGQYPDESHLPIAADHPDSIFRLLSSTYRMNAHDEITDLCPSKYCPNIGVQRSLLKRVQAIGSDGFNLWRSTVSLHEQIATYSPPEETSKPFDDTRRFIKSIRRDSRPVFDYAHIMLPHQPWVYLNTFQTHRPTSSQTFENSNSAEWTSLHNAELGREIHLLQLQTADTFIGQVIDRLKKVGAWEDTILVVTADHGISFSAGESQRAVSRNNAHEILFPPLFIKSPNQSQPIVDDRAMRTIDVLPTIAEIIGARIPWRIDGKPATAIRDADEPIRLYQFKNPIWDTPLVASGSDYLTFQRSTNKAAISMTASNYAGDPAIRIYRVGEYGGLLSQEVTTLPITPASKKLELFVPGLGANPLNAFNPYSPNLDQTWLEGYSKNLGKNSTIAFAINGRIAGLGFSSRFPNQNVGYYFAQLAPSLINAGDNSIEAFEVTGPVSAPLLTPIQIG</sequence>
<evidence type="ECO:0000313" key="5">
    <source>
        <dbReference type="EMBL" id="CAB4791702.1"/>
    </source>
</evidence>
<keyword evidence="2" id="KW-0472">Membrane</keyword>
<feature type="transmembrane region" description="Helical" evidence="2">
    <location>
        <begin position="146"/>
        <end position="166"/>
    </location>
</feature>
<dbReference type="Pfam" id="PF00884">
    <property type="entry name" value="Sulfatase"/>
    <property type="match status" value="1"/>
</dbReference>
<feature type="transmembrane region" description="Helical" evidence="2">
    <location>
        <begin position="25"/>
        <end position="44"/>
    </location>
</feature>
<reference evidence="6" key="1">
    <citation type="submission" date="2020-05" db="EMBL/GenBank/DDBJ databases">
        <authorList>
            <person name="Chiriac C."/>
            <person name="Salcher M."/>
            <person name="Ghai R."/>
            <person name="Kavagutti S V."/>
        </authorList>
    </citation>
    <scope>NUCLEOTIDE SEQUENCE</scope>
</reference>
<dbReference type="InterPro" id="IPR050738">
    <property type="entry name" value="Sulfatase"/>
</dbReference>
<feature type="transmembrane region" description="Helical" evidence="2">
    <location>
        <begin position="96"/>
        <end position="114"/>
    </location>
</feature>
<dbReference type="EMBL" id="CAEZWM010000011">
    <property type="protein sequence ID" value="CAB4647510.1"/>
    <property type="molecule type" value="Genomic_DNA"/>
</dbReference>
<gene>
    <name evidence="4" type="ORF">UFOPK2242_00200</name>
    <name evidence="5" type="ORF">UFOPK2996_00513</name>
    <name evidence="6" type="ORF">UFOPK3317_00114</name>
</gene>
<organism evidence="6">
    <name type="scientific">freshwater metagenome</name>
    <dbReference type="NCBI Taxonomy" id="449393"/>
    <lineage>
        <taxon>unclassified sequences</taxon>
        <taxon>metagenomes</taxon>
        <taxon>ecological metagenomes</taxon>
    </lineage>
</organism>
<dbReference type="EMBL" id="CAFBLK010000010">
    <property type="protein sequence ID" value="CAB4856018.1"/>
    <property type="molecule type" value="Genomic_DNA"/>
</dbReference>
<dbReference type="Gene3D" id="3.40.720.10">
    <property type="entry name" value="Alkaline Phosphatase, subunit A"/>
    <property type="match status" value="1"/>
</dbReference>
<dbReference type="InterPro" id="IPR017850">
    <property type="entry name" value="Alkaline_phosphatase_core_sf"/>
</dbReference>
<dbReference type="EMBL" id="CAFAAH010000048">
    <property type="protein sequence ID" value="CAB4791702.1"/>
    <property type="molecule type" value="Genomic_DNA"/>
</dbReference>
<proteinExistence type="inferred from homology"/>
<dbReference type="SUPFAM" id="SSF53649">
    <property type="entry name" value="Alkaline phosphatase-like"/>
    <property type="match status" value="1"/>
</dbReference>
<name>A0A6J7CGV1_9ZZZZ</name>
<keyword evidence="2" id="KW-1133">Transmembrane helix</keyword>
<accession>A0A6J7CGV1</accession>
<evidence type="ECO:0000256" key="1">
    <source>
        <dbReference type="ARBA" id="ARBA00008779"/>
    </source>
</evidence>
<dbReference type="PANTHER" id="PTHR42693:SF33">
    <property type="entry name" value="ARYLSULFATASE"/>
    <property type="match status" value="1"/>
</dbReference>
<dbReference type="AlphaFoldDB" id="A0A6J7CGV1"/>
<feature type="transmembrane region" description="Helical" evidence="2">
    <location>
        <begin position="64"/>
        <end position="89"/>
    </location>
</feature>
<dbReference type="GO" id="GO:0004065">
    <property type="term" value="F:arylsulfatase activity"/>
    <property type="evidence" value="ECO:0007669"/>
    <property type="project" value="TreeGrafter"/>
</dbReference>
<feature type="domain" description="Sulfatase N-terminal" evidence="3">
    <location>
        <begin position="216"/>
        <end position="500"/>
    </location>
</feature>
<keyword evidence="2" id="KW-0812">Transmembrane</keyword>
<evidence type="ECO:0000259" key="3">
    <source>
        <dbReference type="Pfam" id="PF00884"/>
    </source>
</evidence>
<comment type="similarity">
    <text evidence="1">Belongs to the sulfatase family.</text>
</comment>
<dbReference type="InterPro" id="IPR000917">
    <property type="entry name" value="Sulfatase_N"/>
</dbReference>
<dbReference type="PANTHER" id="PTHR42693">
    <property type="entry name" value="ARYLSULFATASE FAMILY MEMBER"/>
    <property type="match status" value="1"/>
</dbReference>